<comment type="caution">
    <text evidence="1">The sequence shown here is derived from an EMBL/GenBank/DDBJ whole genome shotgun (WGS) entry which is preliminary data.</text>
</comment>
<proteinExistence type="predicted"/>
<protein>
    <recommendedName>
        <fullName evidence="3">Protein kinase domain-containing protein</fullName>
    </recommendedName>
</protein>
<evidence type="ECO:0000313" key="2">
    <source>
        <dbReference type="Proteomes" id="UP000177629"/>
    </source>
</evidence>
<dbReference type="EMBL" id="MHSS01000015">
    <property type="protein sequence ID" value="OHA47629.1"/>
    <property type="molecule type" value="Genomic_DNA"/>
</dbReference>
<evidence type="ECO:0008006" key="3">
    <source>
        <dbReference type="Google" id="ProtNLM"/>
    </source>
</evidence>
<gene>
    <name evidence="1" type="ORF">A2806_03355</name>
</gene>
<sequence length="373" mass="42649">MPERELPTGKGGELEQYASEHWRERLVQFAEVKNTVDWVNPDFPNLPFRIEEGKSTPLGMFAEMSFPTELHRRLKQDSEGRCLLEVSPEHRRSTLLGRVIFQDAQGNLYRDVDIKGIGSIEFPRFFSGSKNAHVTQPGGELDYTLGKRGLLDYNLALYDRDTSEAFLRAGISTSRTVGIIKLEELLVDEKRVGLEEVRNRGLLDPSFQPVLEMRAFGTKTRIQDLESHENPELLLNDARALVSQMVQQKGDIHLSYPDYFLWFAKTLGKNVAHMHENGWHHDFLTPHNITLDARIVDLDSVGDLTTERGRNGDWTAARGSLSMFASLVAEMRRAKFGELSTLMRETFERSYDEVFPQEARKRYFANTKREAAA</sequence>
<dbReference type="AlphaFoldDB" id="A0A1G2PIL9"/>
<dbReference type="Proteomes" id="UP000177629">
    <property type="component" value="Unassembled WGS sequence"/>
</dbReference>
<name>A0A1G2PIL9_9BACT</name>
<dbReference type="STRING" id="1802362.A2806_03355"/>
<accession>A0A1G2PIL9</accession>
<organism evidence="1 2">
    <name type="scientific">Candidatus Terrybacteria bacterium RIFCSPHIGHO2_01_FULL_48_17</name>
    <dbReference type="NCBI Taxonomy" id="1802362"/>
    <lineage>
        <taxon>Bacteria</taxon>
        <taxon>Candidatus Terryibacteriota</taxon>
    </lineage>
</organism>
<reference evidence="1 2" key="1">
    <citation type="journal article" date="2016" name="Nat. Commun.">
        <title>Thousands of microbial genomes shed light on interconnected biogeochemical processes in an aquifer system.</title>
        <authorList>
            <person name="Anantharaman K."/>
            <person name="Brown C.T."/>
            <person name="Hug L.A."/>
            <person name="Sharon I."/>
            <person name="Castelle C.J."/>
            <person name="Probst A.J."/>
            <person name="Thomas B.C."/>
            <person name="Singh A."/>
            <person name="Wilkins M.J."/>
            <person name="Karaoz U."/>
            <person name="Brodie E.L."/>
            <person name="Williams K.H."/>
            <person name="Hubbard S.S."/>
            <person name="Banfield J.F."/>
        </authorList>
    </citation>
    <scope>NUCLEOTIDE SEQUENCE [LARGE SCALE GENOMIC DNA]</scope>
</reference>
<evidence type="ECO:0000313" key="1">
    <source>
        <dbReference type="EMBL" id="OHA47629.1"/>
    </source>
</evidence>